<evidence type="ECO:0000256" key="1">
    <source>
        <dbReference type="ARBA" id="ARBA00022490"/>
    </source>
</evidence>
<comment type="function">
    <text evidence="3">Required for maturation of 30S ribosomal subunits.</text>
</comment>
<dbReference type="STRING" id="111105.HR09_05390"/>
<dbReference type="PANTHER" id="PTHR33867">
    <property type="entry name" value="RIBOSOME MATURATION FACTOR RIMP"/>
    <property type="match status" value="1"/>
</dbReference>
<dbReference type="GO" id="GO:0006412">
    <property type="term" value="P:translation"/>
    <property type="evidence" value="ECO:0007669"/>
    <property type="project" value="TreeGrafter"/>
</dbReference>
<protein>
    <recommendedName>
        <fullName evidence="3">Ribosome maturation factor RimP</fullName>
    </recommendedName>
</protein>
<comment type="similarity">
    <text evidence="3">Belongs to the RimP family.</text>
</comment>
<proteinExistence type="inferred from homology"/>
<dbReference type="OrthoDB" id="9789702at2"/>
<evidence type="ECO:0000256" key="2">
    <source>
        <dbReference type="ARBA" id="ARBA00022517"/>
    </source>
</evidence>
<keyword evidence="2 3" id="KW-0690">Ribosome biogenesis</keyword>
<dbReference type="InterPro" id="IPR003728">
    <property type="entry name" value="Ribosome_maturation_RimP"/>
</dbReference>
<evidence type="ECO:0000313" key="6">
    <source>
        <dbReference type="Proteomes" id="UP000030130"/>
    </source>
</evidence>
<reference evidence="5 6" key="1">
    <citation type="submission" date="2014-08" db="EMBL/GenBank/DDBJ databases">
        <title>Porphyromonas gulae strain:COT-052_OH1451 Genome sequencing.</title>
        <authorList>
            <person name="Wallis C."/>
            <person name="Deusch O."/>
            <person name="O'Flynn C."/>
            <person name="Davis I."/>
            <person name="Jospin G."/>
            <person name="Darling A.E."/>
            <person name="Coil D.A."/>
            <person name="Alexiev A."/>
            <person name="Horsfall A."/>
            <person name="Kirkwood N."/>
            <person name="Harris S."/>
            <person name="Eisen J.A."/>
        </authorList>
    </citation>
    <scope>NUCLEOTIDE SEQUENCE [LARGE SCALE GENOMIC DNA]</scope>
    <source>
        <strain evidence="6">COT-052 OH1451</strain>
    </source>
</reference>
<dbReference type="AlphaFoldDB" id="A0A0A2FAR4"/>
<dbReference type="RefSeq" id="WP_039421064.1">
    <property type="nucleotide sequence ID" value="NZ_JRAI01000054.1"/>
</dbReference>
<comment type="subcellular location">
    <subcellularLocation>
        <location evidence="3">Cytoplasm</location>
    </subcellularLocation>
</comment>
<dbReference type="EMBL" id="JRAI01000054">
    <property type="protein sequence ID" value="KGN85479.1"/>
    <property type="molecule type" value="Genomic_DNA"/>
</dbReference>
<comment type="caution">
    <text evidence="5">The sequence shown here is derived from an EMBL/GenBank/DDBJ whole genome shotgun (WGS) entry which is preliminary data.</text>
</comment>
<dbReference type="HAMAP" id="MF_01077">
    <property type="entry name" value="RimP"/>
    <property type="match status" value="1"/>
</dbReference>
<keyword evidence="1 3" id="KW-0963">Cytoplasm</keyword>
<sequence>MIDREQIVRIVSDYLSIGETFLVEVAIHPGNRIVVELDSARGVCIDECVALSRHIESQVDRDIEDYELDVGSAGLTSPLKVMRQWENCIDSELSVLLTNGMKETGRLVAVTPEAIKLEVVRMVKPEGAKRKKPETQELTIVMADIKQAVRVI</sequence>
<dbReference type="InterPro" id="IPR028989">
    <property type="entry name" value="RimP_N"/>
</dbReference>
<dbReference type="GO" id="GO:0000028">
    <property type="term" value="P:ribosomal small subunit assembly"/>
    <property type="evidence" value="ECO:0007669"/>
    <property type="project" value="TreeGrafter"/>
</dbReference>
<dbReference type="Gene3D" id="3.30.300.70">
    <property type="entry name" value="RimP-like superfamily, N-terminal"/>
    <property type="match status" value="1"/>
</dbReference>
<dbReference type="SUPFAM" id="SSF75420">
    <property type="entry name" value="YhbC-like, N-terminal domain"/>
    <property type="match status" value="1"/>
</dbReference>
<evidence type="ECO:0000313" key="5">
    <source>
        <dbReference type="EMBL" id="KGN85479.1"/>
    </source>
</evidence>
<name>A0A0A2FAR4_9PORP</name>
<evidence type="ECO:0000256" key="3">
    <source>
        <dbReference type="HAMAP-Rule" id="MF_01077"/>
    </source>
</evidence>
<dbReference type="PANTHER" id="PTHR33867:SF1">
    <property type="entry name" value="RIBOSOME MATURATION FACTOR RIMP"/>
    <property type="match status" value="1"/>
</dbReference>
<dbReference type="InterPro" id="IPR035956">
    <property type="entry name" value="RimP_N_sf"/>
</dbReference>
<dbReference type="GO" id="GO:0005829">
    <property type="term" value="C:cytosol"/>
    <property type="evidence" value="ECO:0007669"/>
    <property type="project" value="TreeGrafter"/>
</dbReference>
<feature type="domain" description="Ribosome maturation factor RimP N-terminal" evidence="4">
    <location>
        <begin position="25"/>
        <end position="75"/>
    </location>
</feature>
<organism evidence="5 6">
    <name type="scientific">Porphyromonas gulae</name>
    <dbReference type="NCBI Taxonomy" id="111105"/>
    <lineage>
        <taxon>Bacteria</taxon>
        <taxon>Pseudomonadati</taxon>
        <taxon>Bacteroidota</taxon>
        <taxon>Bacteroidia</taxon>
        <taxon>Bacteroidales</taxon>
        <taxon>Porphyromonadaceae</taxon>
        <taxon>Porphyromonas</taxon>
    </lineage>
</organism>
<accession>A0A0A2FAR4</accession>
<gene>
    <name evidence="3" type="primary">rimP</name>
    <name evidence="5" type="ORF">HR08_05850</name>
</gene>
<evidence type="ECO:0000259" key="4">
    <source>
        <dbReference type="Pfam" id="PF02576"/>
    </source>
</evidence>
<dbReference type="Pfam" id="PF02576">
    <property type="entry name" value="RimP_N"/>
    <property type="match status" value="1"/>
</dbReference>
<dbReference type="eggNOG" id="COG0779">
    <property type="taxonomic scope" value="Bacteria"/>
</dbReference>
<dbReference type="Proteomes" id="UP000030130">
    <property type="component" value="Unassembled WGS sequence"/>
</dbReference>
<dbReference type="NCBIfam" id="NF002531">
    <property type="entry name" value="PRK02001.1"/>
    <property type="match status" value="1"/>
</dbReference>